<dbReference type="SUPFAM" id="SSF48403">
    <property type="entry name" value="Ankyrin repeat"/>
    <property type="match status" value="4"/>
</dbReference>
<evidence type="ECO:0000256" key="1">
    <source>
        <dbReference type="ARBA" id="ARBA00022723"/>
    </source>
</evidence>
<keyword evidence="2" id="KW-0677">Repeat</keyword>
<reference evidence="9" key="2">
    <citation type="submission" date="2023-05" db="EMBL/GenBank/DDBJ databases">
        <authorList>
            <consortium name="Lawrence Berkeley National Laboratory"/>
            <person name="Steindorff A."/>
            <person name="Hensen N."/>
            <person name="Bonometti L."/>
            <person name="Westerberg I."/>
            <person name="Brannstrom I.O."/>
            <person name="Guillou S."/>
            <person name="Cros-Aarteil S."/>
            <person name="Calhoun S."/>
            <person name="Haridas S."/>
            <person name="Kuo A."/>
            <person name="Mondo S."/>
            <person name="Pangilinan J."/>
            <person name="Riley R."/>
            <person name="Labutti K."/>
            <person name="Andreopoulos B."/>
            <person name="Lipzen A."/>
            <person name="Chen C."/>
            <person name="Yanf M."/>
            <person name="Daum C."/>
            <person name="Ng V."/>
            <person name="Clum A."/>
            <person name="Ohm R."/>
            <person name="Martin F."/>
            <person name="Silar P."/>
            <person name="Natvig D."/>
            <person name="Lalanne C."/>
            <person name="Gautier V."/>
            <person name="Ament-Velasquez S.L."/>
            <person name="Kruys A."/>
            <person name="Hutchinson M.I."/>
            <person name="Powell A.J."/>
            <person name="Barry K."/>
            <person name="Miller A.N."/>
            <person name="Grigoriev I.V."/>
            <person name="Debuchy R."/>
            <person name="Gladieux P."/>
            <person name="Thoren M.H."/>
            <person name="Johannesson H."/>
        </authorList>
    </citation>
    <scope>NUCLEOTIDE SEQUENCE</scope>
    <source>
        <strain evidence="9">CBS 315.58</strain>
    </source>
</reference>
<dbReference type="Gene3D" id="1.25.40.20">
    <property type="entry name" value="Ankyrin repeat-containing domain"/>
    <property type="match status" value="3"/>
</dbReference>
<evidence type="ECO:0000256" key="2">
    <source>
        <dbReference type="ARBA" id="ARBA00022737"/>
    </source>
</evidence>
<dbReference type="InterPro" id="IPR002110">
    <property type="entry name" value="Ankyrin_rpt"/>
</dbReference>
<feature type="repeat" description="ANK" evidence="6">
    <location>
        <begin position="1387"/>
        <end position="1419"/>
    </location>
</feature>
<evidence type="ECO:0000259" key="8">
    <source>
        <dbReference type="SMART" id="SM00291"/>
    </source>
</evidence>
<feature type="repeat" description="ANK" evidence="6">
    <location>
        <begin position="1056"/>
        <end position="1088"/>
    </location>
</feature>
<dbReference type="GO" id="GO:0008270">
    <property type="term" value="F:zinc ion binding"/>
    <property type="evidence" value="ECO:0007669"/>
    <property type="project" value="UniProtKB-KW"/>
</dbReference>
<feature type="region of interest" description="Disordered" evidence="7">
    <location>
        <begin position="76"/>
        <end position="96"/>
    </location>
</feature>
<dbReference type="Gene3D" id="3.30.60.90">
    <property type="match status" value="1"/>
</dbReference>
<feature type="region of interest" description="Disordered" evidence="7">
    <location>
        <begin position="1"/>
        <end position="54"/>
    </location>
</feature>
<evidence type="ECO:0000313" key="10">
    <source>
        <dbReference type="Proteomes" id="UP001303160"/>
    </source>
</evidence>
<keyword evidence="1" id="KW-0479">Metal-binding</keyword>
<dbReference type="InterPro" id="IPR000433">
    <property type="entry name" value="Znf_ZZ"/>
</dbReference>
<organism evidence="9 10">
    <name type="scientific">Triangularia verruculosa</name>
    <dbReference type="NCBI Taxonomy" id="2587418"/>
    <lineage>
        <taxon>Eukaryota</taxon>
        <taxon>Fungi</taxon>
        <taxon>Dikarya</taxon>
        <taxon>Ascomycota</taxon>
        <taxon>Pezizomycotina</taxon>
        <taxon>Sordariomycetes</taxon>
        <taxon>Sordariomycetidae</taxon>
        <taxon>Sordariales</taxon>
        <taxon>Podosporaceae</taxon>
        <taxon>Triangularia</taxon>
    </lineage>
</organism>
<dbReference type="CDD" id="cd02249">
    <property type="entry name" value="ZZ"/>
    <property type="match status" value="1"/>
</dbReference>
<dbReference type="InterPro" id="IPR043145">
    <property type="entry name" value="Znf_ZZ_sf"/>
</dbReference>
<sequence>MESDSDDIAYTEGGWSMVDDDETMSDSSLAEPHIESASPPSVLGLPLDHSAQPETGPAHKILRSFLRRKLEDVGLPLRIPSPGPSPGPGAGDANQPSAAPSLFKCLAKSVLSADILQQWLFSTERRHFRLQIPRGLDNPFFFTSVVAAVAESQSSALVAAALAGPEFGVRNINCAEYMLVTLCFQLLAEPKIDLDSPELINELRSAFSGLHRGWRVEMLWALLQRLMGSGENKSRVIVLGFPLDSPALEAALPFIARLLEWTQNTERSIRVLLLLGPEALDFNGFETLHSLTVNMMDGRVNEGLHADVEAWSETLVHARPSLEHHREDLVSSCLRQHLCSPLLLFSALHALQYRPWISRGKWARIPETSLVTSLDSSPEKVPEPEKPSTADVIAILRYSRRPLTVAEFADALSTRELGSTKATRRDSKLLDIGQDLNRNLPGLVYIENDLVWYLQSHFPAFPAPASNSSHGLSAWLDMGPRAEMRLGFICLEYIVMWQELEGTTSPKGKNFAQEYAFLNYSATFWYQHFSNASRNGAPEKDVLRLLGQRPNIIPTWLNLQRAFDPSIGKLTDQMAATIESELNISSVSERFGVPLGAAVGVVNMAARLLPSLHGDVVSAITLSLWDHEKNRENRHSAVAWMKDTGCTLEASSVVRAFAHMPETTWDLLLAQEGCVQQHAKELLVAAVRQGNATTVHACLRHVKANAALLSDLSISTYHVGGCVWVLEAIQTEERLGLSDEQKKTLKEKLFPRAVAENSSDSVQNLLLSYPLQPSAHEYLALLLAATEAGQFGAVQCLVKAYRTTLPLSEASETITSETTALHCAAQHNFVNIAKTLLEDGFSVSTRDHVKDTPVHVAARYGHLEMLHLLTLATSGGSQVQAALEAENQANVIAIEVAIQSGHEAVVIELLHLTPRETVIGRDLIHIATRIGNMSILKHLLEYRGLDPNKRDKRELTALDIACMEGSFDAVEVLKEKGATVWENDDSVISPFDWLLDEAEDRSNAQRIGQLLLAATPKPDNKKLNRLLAKAARHGNDGLISLLLDAGADKNTADNRWRRTPLHESAFSGHEDAVRVLLLRGADPTLLDSWGDSALIDATNKGHLNVVSLLLERGERYPLNGVGFQLGRVLSGTKKALEVILKHQPELRSTDALTDCFRAAMRKDDTETVSILLGYDMDANTAVSQNKFASAIHECAFYGNVKMARVLLDHAGGVKHNMVNSQAGWYHTPLIAAVSWEYDELFYNAKYEKLMRFRLEKQKRMIDFLINKGGKPRIMGGAFGTMLNAAAAKGVPDLVTYVLEKTDFEAGDVDDQGRSAVHMACSAWNKRGAFTDTLKILIQRGGSDLLWTPDKLGRLPLHFACGGQSLDAINYLLSSSSQATDVNKPDGDGWTPLHWACRQWDSVLVRVLVSHKADVNARTTKEGWTPLDVAVFHNNPEFELELESDGAETGETDAKSRVQDPGVRRRAFCDSCGLRLYGIRRKCLQCSEYDLCFKCYDKVLKFHDPMHQFMESNTDAELSEKLAKRAEPDVVVESSSAILEDQSDLEYHGDSDSV</sequence>
<keyword evidence="3" id="KW-0863">Zinc-finger</keyword>
<feature type="repeat" description="ANK" evidence="6">
    <location>
        <begin position="1027"/>
        <end position="1054"/>
    </location>
</feature>
<feature type="compositionally biased region" description="Basic and acidic residues" evidence="7">
    <location>
        <begin position="1544"/>
        <end position="1553"/>
    </location>
</feature>
<name>A0AAN6XDA9_9PEZI</name>
<dbReference type="PROSITE" id="PS50297">
    <property type="entry name" value="ANK_REP_REGION"/>
    <property type="match status" value="3"/>
</dbReference>
<evidence type="ECO:0000256" key="7">
    <source>
        <dbReference type="SAM" id="MobiDB-lite"/>
    </source>
</evidence>
<evidence type="ECO:0000313" key="9">
    <source>
        <dbReference type="EMBL" id="KAK4198525.1"/>
    </source>
</evidence>
<dbReference type="PANTHER" id="PTHR24198">
    <property type="entry name" value="ANKYRIN REPEAT AND PROTEIN KINASE DOMAIN-CONTAINING PROTEIN"/>
    <property type="match status" value="1"/>
</dbReference>
<evidence type="ECO:0000256" key="6">
    <source>
        <dbReference type="PROSITE-ProRule" id="PRU00023"/>
    </source>
</evidence>
<keyword evidence="5 6" id="KW-0040">ANK repeat</keyword>
<dbReference type="PROSITE" id="PS50088">
    <property type="entry name" value="ANK_REPEAT"/>
    <property type="match status" value="4"/>
</dbReference>
<dbReference type="SMART" id="SM00248">
    <property type="entry name" value="ANK"/>
    <property type="match status" value="15"/>
</dbReference>
<dbReference type="EMBL" id="MU863944">
    <property type="protein sequence ID" value="KAK4198525.1"/>
    <property type="molecule type" value="Genomic_DNA"/>
</dbReference>
<dbReference type="InterPro" id="IPR036770">
    <property type="entry name" value="Ankyrin_rpt-contain_sf"/>
</dbReference>
<keyword evidence="4" id="KW-0862">Zinc</keyword>
<dbReference type="Proteomes" id="UP001303160">
    <property type="component" value="Unassembled WGS sequence"/>
</dbReference>
<dbReference type="SMART" id="SM00291">
    <property type="entry name" value="ZnF_ZZ"/>
    <property type="match status" value="1"/>
</dbReference>
<protein>
    <submittedName>
        <fullName evidence="9">Ankyrin repeat-containing domain protein</fullName>
    </submittedName>
</protein>
<gene>
    <name evidence="9" type="ORF">QBC40DRAFT_255930</name>
</gene>
<dbReference type="PANTHER" id="PTHR24198:SF165">
    <property type="entry name" value="ANKYRIN REPEAT-CONTAINING PROTEIN-RELATED"/>
    <property type="match status" value="1"/>
</dbReference>
<feature type="region of interest" description="Disordered" evidence="7">
    <location>
        <begin position="1532"/>
        <end position="1553"/>
    </location>
</feature>
<accession>A0AAN6XDA9</accession>
<dbReference type="SUPFAM" id="SSF57850">
    <property type="entry name" value="RING/U-box"/>
    <property type="match status" value="1"/>
</dbReference>
<evidence type="ECO:0000256" key="3">
    <source>
        <dbReference type="ARBA" id="ARBA00022771"/>
    </source>
</evidence>
<feature type="domain" description="ZZ-type" evidence="8">
    <location>
        <begin position="1462"/>
        <end position="1507"/>
    </location>
</feature>
<evidence type="ECO:0000256" key="5">
    <source>
        <dbReference type="ARBA" id="ARBA00023043"/>
    </source>
</evidence>
<keyword evidence="10" id="KW-1185">Reference proteome</keyword>
<dbReference type="Pfam" id="PF12796">
    <property type="entry name" value="Ank_2"/>
    <property type="match status" value="4"/>
</dbReference>
<reference evidence="9" key="1">
    <citation type="journal article" date="2023" name="Mol. Phylogenet. Evol.">
        <title>Genome-scale phylogeny and comparative genomics of the fungal order Sordariales.</title>
        <authorList>
            <person name="Hensen N."/>
            <person name="Bonometti L."/>
            <person name="Westerberg I."/>
            <person name="Brannstrom I.O."/>
            <person name="Guillou S."/>
            <person name="Cros-Aarteil S."/>
            <person name="Calhoun S."/>
            <person name="Haridas S."/>
            <person name="Kuo A."/>
            <person name="Mondo S."/>
            <person name="Pangilinan J."/>
            <person name="Riley R."/>
            <person name="LaButti K."/>
            <person name="Andreopoulos B."/>
            <person name="Lipzen A."/>
            <person name="Chen C."/>
            <person name="Yan M."/>
            <person name="Daum C."/>
            <person name="Ng V."/>
            <person name="Clum A."/>
            <person name="Steindorff A."/>
            <person name="Ohm R.A."/>
            <person name="Martin F."/>
            <person name="Silar P."/>
            <person name="Natvig D.O."/>
            <person name="Lalanne C."/>
            <person name="Gautier V."/>
            <person name="Ament-Velasquez S.L."/>
            <person name="Kruys A."/>
            <person name="Hutchinson M.I."/>
            <person name="Powell A.J."/>
            <person name="Barry K."/>
            <person name="Miller A.N."/>
            <person name="Grigoriev I.V."/>
            <person name="Debuchy R."/>
            <person name="Gladieux P."/>
            <person name="Hiltunen Thoren M."/>
            <person name="Johannesson H."/>
        </authorList>
    </citation>
    <scope>NUCLEOTIDE SEQUENCE</scope>
    <source>
        <strain evidence="9">CBS 315.58</strain>
    </source>
</reference>
<dbReference type="Pfam" id="PF00569">
    <property type="entry name" value="ZZ"/>
    <property type="match status" value="1"/>
</dbReference>
<feature type="repeat" description="ANK" evidence="6">
    <location>
        <begin position="816"/>
        <end position="848"/>
    </location>
</feature>
<proteinExistence type="predicted"/>
<comment type="caution">
    <text evidence="9">The sequence shown here is derived from an EMBL/GenBank/DDBJ whole genome shotgun (WGS) entry which is preliminary data.</text>
</comment>
<dbReference type="PRINTS" id="PR01415">
    <property type="entry name" value="ANKYRIN"/>
</dbReference>
<evidence type="ECO:0000256" key="4">
    <source>
        <dbReference type="ARBA" id="ARBA00022833"/>
    </source>
</evidence>